<dbReference type="KEGG" id="vg:27963663"/>
<dbReference type="GeneID" id="27963663"/>
<feature type="compositionally biased region" description="Polar residues" evidence="1">
    <location>
        <begin position="80"/>
        <end position="94"/>
    </location>
</feature>
<evidence type="ECO:0000313" key="4">
    <source>
        <dbReference type="Proteomes" id="UP000174582"/>
    </source>
</evidence>
<dbReference type="Pfam" id="PF02336">
    <property type="entry name" value="Denso_VP4"/>
    <property type="match status" value="1"/>
</dbReference>
<dbReference type="GO" id="GO:0005198">
    <property type="term" value="F:structural molecule activity"/>
    <property type="evidence" value="ECO:0007669"/>
    <property type="project" value="InterPro"/>
</dbReference>
<dbReference type="OrthoDB" id="39504at10239"/>
<protein>
    <submittedName>
        <fullName evidence="3">Putative structural protein</fullName>
    </submittedName>
    <submittedName>
        <fullName evidence="2">Structural protein 1</fullName>
    </submittedName>
</protein>
<proteinExistence type="predicted"/>
<keyword evidence="4" id="KW-1185">Reference proteome</keyword>
<dbReference type="InterPro" id="IPR003433">
    <property type="entry name" value="Capsid_VP4_densovirus"/>
</dbReference>
<reference evidence="3 4" key="2">
    <citation type="submission" date="2016-04" db="EMBL/GenBank/DDBJ databases">
        <title>Complete genome sequence of a putative densovirus of the Asian citrus psyllid, Diaphorina citri.</title>
        <authorList>
            <person name="Nigg J.C."/>
            <person name="Nouri S."/>
            <person name="Falk B.W."/>
        </authorList>
    </citation>
    <scope>NUCLEOTIDE SEQUENCE [LARGE SCALE GENOMIC DNA]</scope>
</reference>
<name>A0A0U3SRZ6_9VIRU</name>
<evidence type="ECO:0000313" key="3">
    <source>
        <dbReference type="EMBL" id="ANH56806.1"/>
    </source>
</evidence>
<sequence length="588" mass="65555">MAPRKRKPPGPKPTVKRPKEYYQYRYSVVQRALSAEYKRSGSTLPYALWCASEDAVRVRENTSAECDRLHDTEYGRSAPGNLTESSTANPASESATRKRGVSNSENNDPNLDNPSASKLPRSDTNSETMPADERMDTTQYGDPPTGGSGQQPRTSRGGGPSAVPLNNSHGSQQWTASFSKSRIWYSYGYSQVTSYLDTKQSLLGTVTPLSFIPVDYLPFYLDSAEYATVPPNTWVKRVTCQVRVLGVRSGFDIGATVTGVATSEYCPILLTAIGLNNNVHIMNKKIKSESTAPMIPTGLEDISLTDYMDKWYVDPASGVTCVPRSNSVYAVPYRNTSMAKPDWDDATKKDVLLHDAGNFRLDKFVKSHLLHSTVGETVVDYEYEPHMGVIKEPDPLCIPYHRASDGLMMNAMNIVDATCDVSTKEYKLTQKEPLVKHHMAKSKFFYHSQIEKYGIFAPRYGALNPRQNVQPQVHIGLSAIPQLNPATEHKNFVNCCVYYAVDCSIELESRRTTEWTGKPTQPETDALFSSHANYYYEQPHSVFGMWDGDGGSIKVTTNKKSSSTSARLEKKLAERTKEAELIREFEVL</sequence>
<evidence type="ECO:0000313" key="2">
    <source>
        <dbReference type="EMBL" id="ALV85427.1"/>
    </source>
</evidence>
<organism evidence="2">
    <name type="scientific">Diaphorina citri densovirus</name>
    <dbReference type="NCBI Taxonomy" id="1776153"/>
    <lineage>
        <taxon>Viruses</taxon>
        <taxon>Monodnaviria</taxon>
        <taxon>Shotokuvirae</taxon>
        <taxon>Cossaviricota</taxon>
        <taxon>Quintoviricetes</taxon>
        <taxon>Piccovirales</taxon>
        <taxon>Parvoviridae</taxon>
        <taxon>Densovirinae</taxon>
        <taxon>Diciambidensovirus</taxon>
        <taxon>Diciambidensovirus hemipteran1</taxon>
    </lineage>
</organism>
<dbReference type="EMBL" id="KX165268">
    <property type="protein sequence ID" value="ANH56806.1"/>
    <property type="molecule type" value="Genomic_DNA"/>
</dbReference>
<accession>A0A0U3SRZ6</accession>
<dbReference type="InterPro" id="IPR016184">
    <property type="entry name" value="Capsid/spike_ssDNA_virus"/>
</dbReference>
<evidence type="ECO:0000256" key="1">
    <source>
        <dbReference type="SAM" id="MobiDB-lite"/>
    </source>
</evidence>
<feature type="region of interest" description="Disordered" evidence="1">
    <location>
        <begin position="69"/>
        <end position="171"/>
    </location>
</feature>
<dbReference type="SUPFAM" id="SSF88645">
    <property type="entry name" value="ssDNA viruses"/>
    <property type="match status" value="1"/>
</dbReference>
<dbReference type="RefSeq" id="YP_009256212.1">
    <property type="nucleotide sequence ID" value="NC_030296.1"/>
</dbReference>
<dbReference type="Proteomes" id="UP000174582">
    <property type="component" value="Segment"/>
</dbReference>
<reference evidence="2" key="1">
    <citation type="submission" date="2015-08" db="EMBL/GenBank/DDBJ databases">
        <title>A diverse array of new viral sequences identified in worldwide populations of the Asian citrus psyllid (Diaphorina citri) using viral metagenomics.</title>
        <authorList>
            <person name="Nouri S."/>
            <person name="Salem N."/>
            <person name="Nigg J.C."/>
            <person name="Falk B.W."/>
        </authorList>
    </citation>
    <scope>NUCLEOTIDE SEQUENCE</scope>
    <source>
        <strain evidence="2">TW2</strain>
    </source>
</reference>
<feature type="compositionally biased region" description="Polar residues" evidence="1">
    <location>
        <begin position="101"/>
        <end position="128"/>
    </location>
</feature>
<dbReference type="EMBL" id="KT698829">
    <property type="protein sequence ID" value="ALV85427.1"/>
    <property type="molecule type" value="Genomic_DNA"/>
</dbReference>